<keyword evidence="3" id="KW-1185">Reference proteome</keyword>
<comment type="caution">
    <text evidence="2">The sequence shown here is derived from an EMBL/GenBank/DDBJ whole genome shotgun (WGS) entry which is preliminary data.</text>
</comment>
<dbReference type="InterPro" id="IPR016181">
    <property type="entry name" value="Acyl_CoA_acyltransferase"/>
</dbReference>
<protein>
    <submittedName>
        <fullName evidence="2">GNAT family N-acetyltransferase</fullName>
    </submittedName>
</protein>
<evidence type="ECO:0000313" key="2">
    <source>
        <dbReference type="EMBL" id="RAY16472.1"/>
    </source>
</evidence>
<gene>
    <name evidence="2" type="ORF">DPM19_06295</name>
</gene>
<dbReference type="OrthoDB" id="275336at2"/>
<name>A0A365HBT2_9ACTN</name>
<dbReference type="RefSeq" id="WP_111863811.1">
    <property type="nucleotide sequence ID" value="NZ_QLYX01000002.1"/>
</dbReference>
<reference evidence="2 3" key="1">
    <citation type="submission" date="2018-06" db="EMBL/GenBank/DDBJ databases">
        <title>Actinomadura craniellae sp. nov. isolated from marine sponge Craniella sp.</title>
        <authorList>
            <person name="Li L."/>
            <person name="Xu Q.H."/>
            <person name="Lin H.W."/>
            <person name="Lu Y.H."/>
        </authorList>
    </citation>
    <scope>NUCLEOTIDE SEQUENCE [LARGE SCALE GENOMIC DNA]</scope>
    <source>
        <strain evidence="2 3">LHW63021</strain>
    </source>
</reference>
<evidence type="ECO:0000313" key="3">
    <source>
        <dbReference type="Proteomes" id="UP000251891"/>
    </source>
</evidence>
<keyword evidence="2" id="KW-0808">Transferase</keyword>
<dbReference type="SUPFAM" id="SSF55729">
    <property type="entry name" value="Acyl-CoA N-acyltransferases (Nat)"/>
    <property type="match status" value="1"/>
</dbReference>
<sequence>MSLRPAEVTTWYLEQRDPGDLRPAEPADLPTEIVRAGTPSPEFSRFLYTAVGGDWYWTDRLTWTYDQWRSWLERPGVETWVAYTSGVPAGYLELDPQTGGQVEIAYFGMLPAFLGRGLGGPLLATGTARAWDLATRWPDREPTTRVHVHTCSLDGPAALRNYQARGFRLHDTHTATQPIPLDIPGPWPGAR</sequence>
<dbReference type="InterPro" id="IPR000182">
    <property type="entry name" value="GNAT_dom"/>
</dbReference>
<dbReference type="Gene3D" id="3.40.630.30">
    <property type="match status" value="1"/>
</dbReference>
<proteinExistence type="predicted"/>
<organism evidence="2 3">
    <name type="scientific">Actinomadura craniellae</name>
    <dbReference type="NCBI Taxonomy" id="2231787"/>
    <lineage>
        <taxon>Bacteria</taxon>
        <taxon>Bacillati</taxon>
        <taxon>Actinomycetota</taxon>
        <taxon>Actinomycetes</taxon>
        <taxon>Streptosporangiales</taxon>
        <taxon>Thermomonosporaceae</taxon>
        <taxon>Actinomadura</taxon>
    </lineage>
</organism>
<dbReference type="PROSITE" id="PS51186">
    <property type="entry name" value="GNAT"/>
    <property type="match status" value="1"/>
</dbReference>
<dbReference type="Proteomes" id="UP000251891">
    <property type="component" value="Unassembled WGS sequence"/>
</dbReference>
<dbReference type="AlphaFoldDB" id="A0A365HBT2"/>
<feature type="domain" description="N-acetyltransferase" evidence="1">
    <location>
        <begin position="32"/>
        <end position="186"/>
    </location>
</feature>
<dbReference type="EMBL" id="QLYX01000002">
    <property type="protein sequence ID" value="RAY16472.1"/>
    <property type="molecule type" value="Genomic_DNA"/>
</dbReference>
<accession>A0A365HBT2</accession>
<dbReference type="Pfam" id="PF00583">
    <property type="entry name" value="Acetyltransf_1"/>
    <property type="match status" value="1"/>
</dbReference>
<evidence type="ECO:0000259" key="1">
    <source>
        <dbReference type="PROSITE" id="PS51186"/>
    </source>
</evidence>
<dbReference type="GO" id="GO:0016747">
    <property type="term" value="F:acyltransferase activity, transferring groups other than amino-acyl groups"/>
    <property type="evidence" value="ECO:0007669"/>
    <property type="project" value="InterPro"/>
</dbReference>